<dbReference type="PROSITE" id="PS51752">
    <property type="entry name" value="JACALIN_LECTIN"/>
    <property type="match status" value="1"/>
</dbReference>
<evidence type="ECO:0000313" key="4">
    <source>
        <dbReference type="Proteomes" id="UP000811609"/>
    </source>
</evidence>
<keyword evidence="4" id="KW-1185">Reference proteome</keyword>
<dbReference type="Proteomes" id="UP000811609">
    <property type="component" value="Chromosome 2"/>
</dbReference>
<dbReference type="InterPro" id="IPR033734">
    <property type="entry name" value="Jacalin-like_lectin_dom_plant"/>
</dbReference>
<dbReference type="EMBL" id="CM031810">
    <property type="protein sequence ID" value="KAG6665173.1"/>
    <property type="molecule type" value="Genomic_DNA"/>
</dbReference>
<sequence>MERGSGKKKSILSVGPWGGNGGASWDDGIYDGVRAFTLVWSNEMLEYDKNGKPVFAEKHGGGGGYKTVEIKLQYPEEFLVSVSGHYSVFNGSQVIRSLSFKSNRRNFGPFGVEEGTPFYILHGRRKYRGFQW</sequence>
<dbReference type="PANTHER" id="PTHR47293:SF79">
    <property type="entry name" value="JACALIN-TYPE LECTIN DOMAIN-CONTAINING PROTEIN"/>
    <property type="match status" value="1"/>
</dbReference>
<dbReference type="CDD" id="cd09612">
    <property type="entry name" value="Jacalin"/>
    <property type="match status" value="1"/>
</dbReference>
<reference evidence="3" key="1">
    <citation type="submission" date="2020-12" db="EMBL/GenBank/DDBJ databases">
        <title>WGS assembly of Carya illinoinensis cv. Pawnee.</title>
        <authorList>
            <person name="Platts A."/>
            <person name="Shu S."/>
            <person name="Wright S."/>
            <person name="Barry K."/>
            <person name="Edger P."/>
            <person name="Pires J.C."/>
            <person name="Schmutz J."/>
        </authorList>
    </citation>
    <scope>NUCLEOTIDE SEQUENCE</scope>
    <source>
        <tissue evidence="3">Leaf</tissue>
    </source>
</reference>
<evidence type="ECO:0000259" key="2">
    <source>
        <dbReference type="PROSITE" id="PS51752"/>
    </source>
</evidence>
<dbReference type="PANTHER" id="PTHR47293">
    <property type="entry name" value="JACALIN-RELATED LECTIN 3"/>
    <property type="match status" value="1"/>
</dbReference>
<evidence type="ECO:0000313" key="3">
    <source>
        <dbReference type="EMBL" id="KAG6665173.1"/>
    </source>
</evidence>
<evidence type="ECO:0000256" key="1">
    <source>
        <dbReference type="ARBA" id="ARBA00022734"/>
    </source>
</evidence>
<protein>
    <recommendedName>
        <fullName evidence="2">Jacalin-type lectin domain-containing protein</fullName>
    </recommendedName>
</protein>
<accession>A0A8T1RFR5</accession>
<dbReference type="AlphaFoldDB" id="A0A8T1RFR5"/>
<dbReference type="SMART" id="SM00915">
    <property type="entry name" value="Jacalin"/>
    <property type="match status" value="1"/>
</dbReference>
<gene>
    <name evidence="3" type="ORF">CIPAW_02G142600</name>
</gene>
<feature type="domain" description="Jacalin-type lectin" evidence="2">
    <location>
        <begin position="11"/>
        <end position="132"/>
    </location>
</feature>
<name>A0A8T1RFR5_CARIL</name>
<proteinExistence type="predicted"/>
<dbReference type="GO" id="GO:0030246">
    <property type="term" value="F:carbohydrate binding"/>
    <property type="evidence" value="ECO:0007669"/>
    <property type="project" value="UniProtKB-KW"/>
</dbReference>
<organism evidence="3 4">
    <name type="scientific">Carya illinoinensis</name>
    <name type="common">Pecan</name>
    <dbReference type="NCBI Taxonomy" id="32201"/>
    <lineage>
        <taxon>Eukaryota</taxon>
        <taxon>Viridiplantae</taxon>
        <taxon>Streptophyta</taxon>
        <taxon>Embryophyta</taxon>
        <taxon>Tracheophyta</taxon>
        <taxon>Spermatophyta</taxon>
        <taxon>Magnoliopsida</taxon>
        <taxon>eudicotyledons</taxon>
        <taxon>Gunneridae</taxon>
        <taxon>Pentapetalae</taxon>
        <taxon>rosids</taxon>
        <taxon>fabids</taxon>
        <taxon>Fagales</taxon>
        <taxon>Juglandaceae</taxon>
        <taxon>Carya</taxon>
    </lineage>
</organism>
<dbReference type="InterPro" id="IPR001229">
    <property type="entry name" value="Jacalin-like_lectin_dom"/>
</dbReference>
<comment type="caution">
    <text evidence="3">The sequence shown here is derived from an EMBL/GenBank/DDBJ whole genome shotgun (WGS) entry which is preliminary data.</text>
</comment>
<dbReference type="Pfam" id="PF01419">
    <property type="entry name" value="Jacalin"/>
    <property type="match status" value="1"/>
</dbReference>
<keyword evidence="1" id="KW-0430">Lectin</keyword>